<evidence type="ECO:0000259" key="8">
    <source>
        <dbReference type="Pfam" id="PF00501"/>
    </source>
</evidence>
<comment type="catalytic activity">
    <reaction evidence="7">
        <text>a medium-chain fatty acid + ATP + CoA = a medium-chain fatty acyl-CoA + AMP + diphosphate</text>
        <dbReference type="Rhea" id="RHEA:48340"/>
        <dbReference type="ChEBI" id="CHEBI:30616"/>
        <dbReference type="ChEBI" id="CHEBI:33019"/>
        <dbReference type="ChEBI" id="CHEBI:57287"/>
        <dbReference type="ChEBI" id="CHEBI:59558"/>
        <dbReference type="ChEBI" id="CHEBI:90546"/>
        <dbReference type="ChEBI" id="CHEBI:456215"/>
        <dbReference type="EC" id="6.2.1.2"/>
    </reaction>
</comment>
<dbReference type="PANTHER" id="PTHR43201:SF5">
    <property type="entry name" value="MEDIUM-CHAIN ACYL-COA LIGASE ACSF2, MITOCHONDRIAL"/>
    <property type="match status" value="1"/>
</dbReference>
<dbReference type="SUPFAM" id="SSF56801">
    <property type="entry name" value="Acetyl-CoA synthetase-like"/>
    <property type="match status" value="1"/>
</dbReference>
<keyword evidence="2" id="KW-0436">Ligase</keyword>
<dbReference type="Gene3D" id="3.30.300.30">
    <property type="match status" value="1"/>
</dbReference>
<evidence type="ECO:0000313" key="10">
    <source>
        <dbReference type="EMBL" id="GBP42526.1"/>
    </source>
</evidence>
<protein>
    <recommendedName>
        <fullName evidence="5">Medium-chain acyl-CoA ligase ACSF2, mitochondrial</fullName>
        <ecNumber evidence="4">6.2.1.2</ecNumber>
    </recommendedName>
</protein>
<comment type="function">
    <text evidence="3">Acyl-CoA synthases catalyze the initial reaction in fatty acid metabolism, by forming a thioester with CoA. Has some preference toward medium-chain substrates. Plays a role in adipocyte differentiation.</text>
</comment>
<evidence type="ECO:0000256" key="4">
    <source>
        <dbReference type="ARBA" id="ARBA00039009"/>
    </source>
</evidence>
<dbReference type="Pfam" id="PF13193">
    <property type="entry name" value="AMP-binding_C"/>
    <property type="match status" value="1"/>
</dbReference>
<organism evidence="10 11">
    <name type="scientific">Eumeta variegata</name>
    <name type="common">Bagworm moth</name>
    <name type="synonym">Eumeta japonica</name>
    <dbReference type="NCBI Taxonomy" id="151549"/>
    <lineage>
        <taxon>Eukaryota</taxon>
        <taxon>Metazoa</taxon>
        <taxon>Ecdysozoa</taxon>
        <taxon>Arthropoda</taxon>
        <taxon>Hexapoda</taxon>
        <taxon>Insecta</taxon>
        <taxon>Pterygota</taxon>
        <taxon>Neoptera</taxon>
        <taxon>Endopterygota</taxon>
        <taxon>Lepidoptera</taxon>
        <taxon>Glossata</taxon>
        <taxon>Ditrysia</taxon>
        <taxon>Tineoidea</taxon>
        <taxon>Psychidae</taxon>
        <taxon>Oiketicinae</taxon>
        <taxon>Eumeta</taxon>
    </lineage>
</organism>
<evidence type="ECO:0000256" key="2">
    <source>
        <dbReference type="ARBA" id="ARBA00022598"/>
    </source>
</evidence>
<reference evidence="10 11" key="1">
    <citation type="journal article" date="2019" name="Commun. Biol.">
        <title>The bagworm genome reveals a unique fibroin gene that provides high tensile strength.</title>
        <authorList>
            <person name="Kono N."/>
            <person name="Nakamura H."/>
            <person name="Ohtoshi R."/>
            <person name="Tomita M."/>
            <person name="Numata K."/>
            <person name="Arakawa K."/>
        </authorList>
    </citation>
    <scope>NUCLEOTIDE SEQUENCE [LARGE SCALE GENOMIC DNA]</scope>
</reference>
<dbReference type="PANTHER" id="PTHR43201">
    <property type="entry name" value="ACYL-COA SYNTHETASE"/>
    <property type="match status" value="1"/>
</dbReference>
<dbReference type="InterPro" id="IPR042099">
    <property type="entry name" value="ANL_N_sf"/>
</dbReference>
<dbReference type="AlphaFoldDB" id="A0A4C1VTP0"/>
<proteinExistence type="inferred from homology"/>
<dbReference type="OrthoDB" id="10253115at2759"/>
<evidence type="ECO:0000313" key="11">
    <source>
        <dbReference type="Proteomes" id="UP000299102"/>
    </source>
</evidence>
<dbReference type="InterPro" id="IPR020845">
    <property type="entry name" value="AMP-binding_CS"/>
</dbReference>
<dbReference type="InterPro" id="IPR025110">
    <property type="entry name" value="AMP-bd_C"/>
</dbReference>
<dbReference type="Proteomes" id="UP000299102">
    <property type="component" value="Unassembled WGS sequence"/>
</dbReference>
<evidence type="ECO:0000256" key="6">
    <source>
        <dbReference type="ARBA" id="ARBA00047319"/>
    </source>
</evidence>
<dbReference type="InterPro" id="IPR000873">
    <property type="entry name" value="AMP-dep_synth/lig_dom"/>
</dbReference>
<dbReference type="GO" id="GO:0031956">
    <property type="term" value="F:medium-chain fatty acid-CoA ligase activity"/>
    <property type="evidence" value="ECO:0007669"/>
    <property type="project" value="UniProtKB-EC"/>
</dbReference>
<keyword evidence="11" id="KW-1185">Reference proteome</keyword>
<dbReference type="STRING" id="151549.A0A4C1VTP0"/>
<dbReference type="FunFam" id="3.30.300.30:FF:000008">
    <property type="entry name" value="2,3-dihydroxybenzoate-AMP ligase"/>
    <property type="match status" value="1"/>
</dbReference>
<evidence type="ECO:0000256" key="7">
    <source>
        <dbReference type="ARBA" id="ARBA00048277"/>
    </source>
</evidence>
<feature type="domain" description="AMP-binding enzyme C-terminal" evidence="9">
    <location>
        <begin position="294"/>
        <end position="369"/>
    </location>
</feature>
<evidence type="ECO:0000256" key="3">
    <source>
        <dbReference type="ARBA" id="ARBA00037247"/>
    </source>
</evidence>
<feature type="domain" description="AMP-dependent synthetase/ligase" evidence="8">
    <location>
        <begin position="21"/>
        <end position="243"/>
    </location>
</feature>
<comment type="caution">
    <text evidence="10">The sequence shown here is derived from an EMBL/GenBank/DDBJ whole genome shotgun (WGS) entry which is preliminary data.</text>
</comment>
<dbReference type="EC" id="6.2.1.2" evidence="4"/>
<name>A0A4C1VTP0_EUMVA</name>
<dbReference type="PROSITE" id="PS00455">
    <property type="entry name" value="AMP_BINDING"/>
    <property type="match status" value="1"/>
</dbReference>
<dbReference type="GO" id="GO:0006631">
    <property type="term" value="P:fatty acid metabolic process"/>
    <property type="evidence" value="ECO:0007669"/>
    <property type="project" value="TreeGrafter"/>
</dbReference>
<dbReference type="EMBL" id="BGZK01000420">
    <property type="protein sequence ID" value="GBP42526.1"/>
    <property type="molecule type" value="Genomic_DNA"/>
</dbReference>
<comment type="similarity">
    <text evidence="1">Belongs to the ATP-dependent AMP-binding enzyme family.</text>
</comment>
<sequence length="384" mass="41695">MKTILDKEVLSYSASRGQCQRDALAVDPDAGCNIQFTSGTTGSPKAALLSHHNIVNNGFNIGLRNELHERHTKICVQVPLFHVFGVVVTLSSAVQHGATVVLPAGRYSPAANIEALVTEKCDSVYGTPTMHIDLVNAVRSSGVTGLRVRTAITGGSPVTPKLVQDLERTLGLSCVKSIFGMTEGSAVSFQSLPGEDQERPLYYVGALHDHLEAKIVNDEGNMVPFGAPGELWIRGYSVMTGYWGEKAKTAETKRPDGWLRTGDQVVLHQDGYGQIVGRLKDLIIRGGENIAPKEIEDVLTAHPDVVDCQVVGVQDDRLGEEICAVIRLQEGAALNAQELSRHCQGSLAKYKIPRIFKRIDSFPKTASGKVQKYKLRNMIESGKL</sequence>
<dbReference type="Gene3D" id="3.40.50.12780">
    <property type="entry name" value="N-terminal domain of ligase-like"/>
    <property type="match status" value="1"/>
</dbReference>
<dbReference type="Pfam" id="PF00501">
    <property type="entry name" value="AMP-binding"/>
    <property type="match status" value="1"/>
</dbReference>
<dbReference type="InterPro" id="IPR045851">
    <property type="entry name" value="AMP-bd_C_sf"/>
</dbReference>
<evidence type="ECO:0000259" key="9">
    <source>
        <dbReference type="Pfam" id="PF13193"/>
    </source>
</evidence>
<accession>A0A4C1VTP0</accession>
<evidence type="ECO:0000256" key="1">
    <source>
        <dbReference type="ARBA" id="ARBA00006432"/>
    </source>
</evidence>
<gene>
    <name evidence="10" type="primary">acsf2</name>
    <name evidence="10" type="ORF">EVAR_81976_1</name>
</gene>
<comment type="catalytic activity">
    <reaction evidence="6">
        <text>octanoate + ATP + CoA = octanoyl-CoA + AMP + diphosphate</text>
        <dbReference type="Rhea" id="RHEA:33631"/>
        <dbReference type="ChEBI" id="CHEBI:25646"/>
        <dbReference type="ChEBI" id="CHEBI:30616"/>
        <dbReference type="ChEBI" id="CHEBI:33019"/>
        <dbReference type="ChEBI" id="CHEBI:57287"/>
        <dbReference type="ChEBI" id="CHEBI:57386"/>
        <dbReference type="ChEBI" id="CHEBI:456215"/>
    </reaction>
</comment>
<evidence type="ECO:0000256" key="5">
    <source>
        <dbReference type="ARBA" id="ARBA00039638"/>
    </source>
</evidence>